<organism evidence="1 2">
    <name type="scientific">Caballeronia temeraria</name>
    <dbReference type="NCBI Taxonomy" id="1777137"/>
    <lineage>
        <taxon>Bacteria</taxon>
        <taxon>Pseudomonadati</taxon>
        <taxon>Pseudomonadota</taxon>
        <taxon>Betaproteobacteria</taxon>
        <taxon>Burkholderiales</taxon>
        <taxon>Burkholderiaceae</taxon>
        <taxon>Caballeronia</taxon>
    </lineage>
</organism>
<evidence type="ECO:0000313" key="2">
    <source>
        <dbReference type="Proteomes" id="UP000054624"/>
    </source>
</evidence>
<dbReference type="Pfam" id="PF07813">
    <property type="entry name" value="LTXXQ"/>
    <property type="match status" value="1"/>
</dbReference>
<reference evidence="2" key="1">
    <citation type="submission" date="2016-01" db="EMBL/GenBank/DDBJ databases">
        <authorList>
            <person name="Peeters Charlotte."/>
        </authorList>
    </citation>
    <scope>NUCLEOTIDE SEQUENCE [LARGE SCALE GENOMIC DNA]</scope>
</reference>
<dbReference type="InterPro" id="IPR012899">
    <property type="entry name" value="LTXXQ"/>
</dbReference>
<dbReference type="OrthoDB" id="9035603at2"/>
<name>A0A158CC86_9BURK</name>
<accession>A0A158CC86</accession>
<dbReference type="RefSeq" id="WP_061163073.1">
    <property type="nucleotide sequence ID" value="NZ_FCOI02000022.1"/>
</dbReference>
<dbReference type="Proteomes" id="UP000054624">
    <property type="component" value="Unassembled WGS sequence"/>
</dbReference>
<dbReference type="EMBL" id="FCOI02000022">
    <property type="protein sequence ID" value="SAK79919.1"/>
    <property type="molecule type" value="Genomic_DNA"/>
</dbReference>
<sequence length="178" mass="19671">MTQLNASANARKAQRGGLLLKLSALTVVTALSLGVGAAPVYAQALPMDNDIAIHVQPVNMRTLHDQLNLKPDQEVQWQTALQAMQQSHASERMNADQMQARMQTMLQQPILDLSALHAVHDKAAQQDAPLADQSAKAWLKFYSGLTDQQKKTFSDAMRPQFENIAHHPARPYDPRTGL</sequence>
<dbReference type="STRING" id="1777137.AWB76_05369"/>
<evidence type="ECO:0008006" key="3">
    <source>
        <dbReference type="Google" id="ProtNLM"/>
    </source>
</evidence>
<gene>
    <name evidence="1" type="ORF">AWB76_05369</name>
</gene>
<proteinExistence type="predicted"/>
<evidence type="ECO:0000313" key="1">
    <source>
        <dbReference type="EMBL" id="SAK79919.1"/>
    </source>
</evidence>
<protein>
    <recommendedName>
        <fullName evidence="3">Periplasmic protein</fullName>
    </recommendedName>
</protein>
<dbReference type="Gene3D" id="1.20.120.1490">
    <property type="match status" value="1"/>
</dbReference>
<keyword evidence="2" id="KW-1185">Reference proteome</keyword>
<dbReference type="AlphaFoldDB" id="A0A158CC86"/>